<dbReference type="OrthoDB" id="9807082at2"/>
<organism evidence="9 10">
    <name type="scientific">Parasedimentitalea marina</name>
    <dbReference type="NCBI Taxonomy" id="2483033"/>
    <lineage>
        <taxon>Bacteria</taxon>
        <taxon>Pseudomonadati</taxon>
        <taxon>Pseudomonadota</taxon>
        <taxon>Alphaproteobacteria</taxon>
        <taxon>Rhodobacterales</taxon>
        <taxon>Paracoccaceae</taxon>
        <taxon>Parasedimentitalea</taxon>
    </lineage>
</organism>
<dbReference type="Pfam" id="PF01925">
    <property type="entry name" value="TauE"/>
    <property type="match status" value="1"/>
</dbReference>
<dbReference type="KEGG" id="sedi:EBB79_09880"/>
<keyword evidence="5 8" id="KW-0812">Transmembrane</keyword>
<dbReference type="PANTHER" id="PTHR30269:SF0">
    <property type="entry name" value="MEMBRANE TRANSPORTER PROTEIN YFCA-RELATED"/>
    <property type="match status" value="1"/>
</dbReference>
<dbReference type="RefSeq" id="WP_127748712.1">
    <property type="nucleotide sequence ID" value="NZ_CP033219.1"/>
</dbReference>
<sequence>MIDLVVLCTAAFLAGGLNAIAGGGSFLTFPALVFTGVPVIAANATSAVAVFPGYASGALGFLGELRSFDRRMLLRLVGLSVVGGVAGSLLLLVTPASVFNWVVPWLLLFATILFLLGGRINSWIVSRGKAESNGWLTTLLVSIYGGYFNGGLGIVLLALFSAQGMRDLNLMNGLKNVLSFVLSAASVLTFALAGVVYWKEAIVMMVAATVGGYVGARLARRMPVAMVKLIVIIVGLVMTTVFFMRSI</sequence>
<accession>A0A3T0N2A4</accession>
<feature type="transmembrane region" description="Helical" evidence="8">
    <location>
        <begin position="72"/>
        <end position="92"/>
    </location>
</feature>
<keyword evidence="3" id="KW-0813">Transport</keyword>
<keyword evidence="4 8" id="KW-1003">Cell membrane</keyword>
<comment type="subcellular location">
    <subcellularLocation>
        <location evidence="1 8">Cell membrane</location>
        <topology evidence="1 8">Multi-pass membrane protein</topology>
    </subcellularLocation>
</comment>
<evidence type="ECO:0000256" key="4">
    <source>
        <dbReference type="ARBA" id="ARBA00022475"/>
    </source>
</evidence>
<feature type="transmembrane region" description="Helical" evidence="8">
    <location>
        <begin position="177"/>
        <end position="197"/>
    </location>
</feature>
<reference evidence="9 10" key="1">
    <citation type="submission" date="2018-10" db="EMBL/GenBank/DDBJ databases">
        <title>Parasedimentitalea marina sp. nov., a psychrophilic bacterium isolated from deep seawater of the New Britain Trench.</title>
        <authorList>
            <person name="Cao J."/>
        </authorList>
    </citation>
    <scope>NUCLEOTIDE SEQUENCE [LARGE SCALE GENOMIC DNA]</scope>
    <source>
        <strain evidence="9 10">W43</strain>
    </source>
</reference>
<gene>
    <name evidence="9" type="ORF">EBB79_09880</name>
</gene>
<evidence type="ECO:0000256" key="7">
    <source>
        <dbReference type="ARBA" id="ARBA00023136"/>
    </source>
</evidence>
<evidence type="ECO:0000256" key="6">
    <source>
        <dbReference type="ARBA" id="ARBA00022989"/>
    </source>
</evidence>
<protein>
    <recommendedName>
        <fullName evidence="8">Probable membrane transporter protein</fullName>
    </recommendedName>
</protein>
<dbReference type="EMBL" id="CP033219">
    <property type="protein sequence ID" value="AZV78153.1"/>
    <property type="molecule type" value="Genomic_DNA"/>
</dbReference>
<evidence type="ECO:0000256" key="3">
    <source>
        <dbReference type="ARBA" id="ARBA00022448"/>
    </source>
</evidence>
<comment type="similarity">
    <text evidence="2 8">Belongs to the 4-toluene sulfonate uptake permease (TSUP) (TC 2.A.102) family.</text>
</comment>
<dbReference type="GO" id="GO:0005886">
    <property type="term" value="C:plasma membrane"/>
    <property type="evidence" value="ECO:0007669"/>
    <property type="project" value="UniProtKB-SubCell"/>
</dbReference>
<evidence type="ECO:0000256" key="5">
    <source>
        <dbReference type="ARBA" id="ARBA00022692"/>
    </source>
</evidence>
<keyword evidence="7 8" id="KW-0472">Membrane</keyword>
<evidence type="ECO:0000313" key="10">
    <source>
        <dbReference type="Proteomes" id="UP000283063"/>
    </source>
</evidence>
<feature type="transmembrane region" description="Helical" evidence="8">
    <location>
        <begin position="225"/>
        <end position="244"/>
    </location>
</feature>
<keyword evidence="10" id="KW-1185">Reference proteome</keyword>
<evidence type="ECO:0000256" key="1">
    <source>
        <dbReference type="ARBA" id="ARBA00004651"/>
    </source>
</evidence>
<keyword evidence="6 8" id="KW-1133">Transmembrane helix</keyword>
<dbReference type="AlphaFoldDB" id="A0A3T0N2A4"/>
<evidence type="ECO:0000256" key="8">
    <source>
        <dbReference type="RuleBase" id="RU363041"/>
    </source>
</evidence>
<dbReference type="PANTHER" id="PTHR30269">
    <property type="entry name" value="TRANSMEMBRANE PROTEIN YFCA"/>
    <property type="match status" value="1"/>
</dbReference>
<name>A0A3T0N2A4_9RHOB</name>
<evidence type="ECO:0000256" key="2">
    <source>
        <dbReference type="ARBA" id="ARBA00009142"/>
    </source>
</evidence>
<dbReference type="Proteomes" id="UP000283063">
    <property type="component" value="Chromosome"/>
</dbReference>
<evidence type="ECO:0000313" key="9">
    <source>
        <dbReference type="EMBL" id="AZV78153.1"/>
    </source>
</evidence>
<dbReference type="InterPro" id="IPR052017">
    <property type="entry name" value="TSUP"/>
</dbReference>
<feature type="transmembrane region" description="Helical" evidence="8">
    <location>
        <begin position="29"/>
        <end position="51"/>
    </location>
</feature>
<proteinExistence type="inferred from homology"/>
<dbReference type="InterPro" id="IPR002781">
    <property type="entry name" value="TM_pro_TauE-like"/>
</dbReference>
<feature type="transmembrane region" description="Helical" evidence="8">
    <location>
        <begin position="98"/>
        <end position="118"/>
    </location>
</feature>
<feature type="transmembrane region" description="Helical" evidence="8">
    <location>
        <begin position="139"/>
        <end position="162"/>
    </location>
</feature>